<dbReference type="RefSeq" id="WP_089355026.1">
    <property type="nucleotide sequence ID" value="NZ_FZPD01000001.1"/>
</dbReference>
<evidence type="ECO:0000313" key="2">
    <source>
        <dbReference type="Proteomes" id="UP000198393"/>
    </source>
</evidence>
<dbReference type="EMBL" id="FZPD01000001">
    <property type="protein sequence ID" value="SNS46201.1"/>
    <property type="molecule type" value="Genomic_DNA"/>
</dbReference>
<proteinExistence type="predicted"/>
<organism evidence="1 2">
    <name type="scientific">Ekhidna lutea</name>
    <dbReference type="NCBI Taxonomy" id="447679"/>
    <lineage>
        <taxon>Bacteria</taxon>
        <taxon>Pseudomonadati</taxon>
        <taxon>Bacteroidota</taxon>
        <taxon>Cytophagia</taxon>
        <taxon>Cytophagales</taxon>
        <taxon>Reichenbachiellaceae</taxon>
        <taxon>Ekhidna</taxon>
    </lineage>
</organism>
<dbReference type="AlphaFoldDB" id="A0A239EP68"/>
<dbReference type="Proteomes" id="UP000198393">
    <property type="component" value="Unassembled WGS sequence"/>
</dbReference>
<keyword evidence="2" id="KW-1185">Reference proteome</keyword>
<gene>
    <name evidence="1" type="ORF">SAMN05421640_0247</name>
</gene>
<name>A0A239EP68_EKHLU</name>
<accession>A0A239EP68</accession>
<sequence>MKDQEIPGDFYSFETNTPFERCIECEKYLLHEDTEYIIEKAIKNYEGYPARDVVFDYAICMDCAEKMRREVSKESWQKMMQYFQENMDVQHRIEMQQQSAEENLQSCMIKKTNVNECREYQIYAHCKGNKLNMENPPYMISGEVMEELIPLLSDKTIDEMNGFLDKHFSPDPSLMEPAPPRLILV</sequence>
<evidence type="ECO:0000313" key="1">
    <source>
        <dbReference type="EMBL" id="SNS46201.1"/>
    </source>
</evidence>
<dbReference type="OrthoDB" id="1467052at2"/>
<reference evidence="1 2" key="1">
    <citation type="submission" date="2017-06" db="EMBL/GenBank/DDBJ databases">
        <authorList>
            <person name="Kim H.J."/>
            <person name="Triplett B.A."/>
        </authorList>
    </citation>
    <scope>NUCLEOTIDE SEQUENCE [LARGE SCALE GENOMIC DNA]</scope>
    <source>
        <strain evidence="1 2">DSM 19307</strain>
    </source>
</reference>
<protein>
    <submittedName>
        <fullName evidence="1">Uncharacterized protein</fullName>
    </submittedName>
</protein>